<gene>
    <name evidence="1" type="ORF">EPR50_G00018610</name>
</gene>
<organism evidence="1 2">
    <name type="scientific">Perca flavescens</name>
    <name type="common">American yellow perch</name>
    <name type="synonym">Morone flavescens</name>
    <dbReference type="NCBI Taxonomy" id="8167"/>
    <lineage>
        <taxon>Eukaryota</taxon>
        <taxon>Metazoa</taxon>
        <taxon>Chordata</taxon>
        <taxon>Craniata</taxon>
        <taxon>Vertebrata</taxon>
        <taxon>Euteleostomi</taxon>
        <taxon>Actinopterygii</taxon>
        <taxon>Neopterygii</taxon>
        <taxon>Teleostei</taxon>
        <taxon>Neoteleostei</taxon>
        <taxon>Acanthomorphata</taxon>
        <taxon>Eupercaria</taxon>
        <taxon>Perciformes</taxon>
        <taxon>Percoidei</taxon>
        <taxon>Percidae</taxon>
        <taxon>Percinae</taxon>
        <taxon>Perca</taxon>
    </lineage>
</organism>
<keyword evidence="2" id="KW-1185">Reference proteome</keyword>
<reference evidence="1 2" key="1">
    <citation type="submission" date="2019-01" db="EMBL/GenBank/DDBJ databases">
        <title>A chromosome-scale genome assembly of the yellow perch, Perca flavescens.</title>
        <authorList>
            <person name="Feron R."/>
            <person name="Morvezen R."/>
            <person name="Bestin A."/>
            <person name="Haffray P."/>
            <person name="Klopp C."/>
            <person name="Zahm M."/>
            <person name="Cabau C."/>
            <person name="Roques C."/>
            <person name="Donnadieu C."/>
            <person name="Bouchez O."/>
            <person name="Christie M."/>
            <person name="Larson W."/>
            <person name="Guiguen Y."/>
        </authorList>
    </citation>
    <scope>NUCLEOTIDE SEQUENCE [LARGE SCALE GENOMIC DNA]</scope>
    <source>
        <strain evidence="1">YP-PL-M2</strain>
        <tissue evidence="1">Blood</tissue>
    </source>
</reference>
<accession>A0A484DPB9</accession>
<sequence>MDELDPEDGNWQIRRINKAKRVRGVQESEEKWNVVVRFEEPGVKSLDPFKLTKIIKNQVGEVKYARILNDGNLLIGCNSEEQIGRALKLQAVGKIVVVKVVKVGEQGSKGVIYGIPLAVEMTELVKNVKEKCEAVQSAKGLTKGVEKTETDPDEFSDRTYKKSGVLIISVIRH</sequence>
<dbReference type="EMBL" id="SCKG01000002">
    <property type="protein sequence ID" value="TDH16307.1"/>
    <property type="molecule type" value="Genomic_DNA"/>
</dbReference>
<comment type="caution">
    <text evidence="1">The sequence shown here is derived from an EMBL/GenBank/DDBJ whole genome shotgun (WGS) entry which is preliminary data.</text>
</comment>
<protein>
    <submittedName>
        <fullName evidence="1">Uncharacterized protein</fullName>
    </submittedName>
</protein>
<name>A0A484DPB9_PERFV</name>
<dbReference type="Proteomes" id="UP000295070">
    <property type="component" value="Chromosome 2"/>
</dbReference>
<evidence type="ECO:0000313" key="1">
    <source>
        <dbReference type="EMBL" id="TDH16307.1"/>
    </source>
</evidence>
<evidence type="ECO:0000313" key="2">
    <source>
        <dbReference type="Proteomes" id="UP000295070"/>
    </source>
</evidence>
<dbReference type="AlphaFoldDB" id="A0A484DPB9"/>
<proteinExistence type="predicted"/>